<feature type="region of interest" description="Disordered" evidence="1">
    <location>
        <begin position="355"/>
        <end position="464"/>
    </location>
</feature>
<sequence length="570" mass="63286">MSADTLTKSIRCTVLCSVLLMPFPCFYSAARLLLFTMRMAVKVLPCLLLLTLCSQLKGAAVTVGIWNRGVLVEQKGWITVNRSEAVTLDCHVGGAEKEEELVWYRERVRVNLPPHNKLNYSSICINPISDTDHLVTFACHLKRDELVNASVQLNVQFPPLLAGSEEVRVEKGNEVTLTCDVYSNPRPAVSWSKNSSSLDIGLHCQLIQDGREARLHITKAQPYHQGEYKCEATSSHGSYSKTFQLHVDGKSSRVPFEPIVAAVVVAVLTLGMAFISRIRRIAKPVTMTSSVLQSVGVAVGWRSHSVLEDEPDSPLPDRFRKRPSSSSLNTLRMSLRKRLPLRSVTLNVQENPTWEALESRQKPGAVRSLTRSARSTLGNVSQRIQKSCVPREDCLVQTPGKPPAGEKQKSQAARTPRKNSTRPPAASPKYNPKHTPKSGSKRPPRTARTPEAGGSLRAGKGWSGRRKLVRMAALRSPFASPSRRQFDTDLESVSTGLSKLKKLSQVFDDVIGKDERDQAVENYKQLMVESYESSQHKGTRRASIRNNTARIRDTVHSWKDAALSNIRKGN</sequence>
<feature type="domain" description="Ig-like" evidence="3">
    <location>
        <begin position="158"/>
        <end position="246"/>
    </location>
</feature>
<reference evidence="4 5" key="1">
    <citation type="submission" date="2021-05" db="EMBL/GenBank/DDBJ databases">
        <authorList>
            <person name="Zahm M."/>
            <person name="Klopp C."/>
            <person name="Cabau C."/>
            <person name="Kuhl H."/>
            <person name="Suciu R."/>
            <person name="Ciorpac M."/>
            <person name="Holostenco D."/>
            <person name="Gessner J."/>
            <person name="Wuertz S."/>
            <person name="Hohne C."/>
            <person name="Stock M."/>
            <person name="Gislard M."/>
            <person name="Lluch J."/>
            <person name="Milhes M."/>
            <person name="Lampietro C."/>
            <person name="Lopez Roques C."/>
            <person name="Donnadieu C."/>
            <person name="Du K."/>
            <person name="Schartl M."/>
            <person name="Guiguen Y."/>
        </authorList>
    </citation>
    <scope>NUCLEOTIDE SEQUENCE [LARGE SCALE GENOMIC DNA]</scope>
    <source>
        <strain evidence="4">Hh-F2</strain>
        <tissue evidence="4">Blood</tissue>
    </source>
</reference>
<dbReference type="CDD" id="cd00096">
    <property type="entry name" value="Ig"/>
    <property type="match status" value="1"/>
</dbReference>
<keyword evidence="2" id="KW-1133">Transmembrane helix</keyword>
<dbReference type="PROSITE" id="PS50835">
    <property type="entry name" value="IG_LIKE"/>
    <property type="match status" value="2"/>
</dbReference>
<dbReference type="EMBL" id="JAHFZB010000024">
    <property type="protein sequence ID" value="KAK6475558.1"/>
    <property type="molecule type" value="Genomic_DNA"/>
</dbReference>
<keyword evidence="5" id="KW-1185">Reference proteome</keyword>
<dbReference type="InterPro" id="IPR003599">
    <property type="entry name" value="Ig_sub"/>
</dbReference>
<evidence type="ECO:0000256" key="1">
    <source>
        <dbReference type="SAM" id="MobiDB-lite"/>
    </source>
</evidence>
<protein>
    <recommendedName>
        <fullName evidence="3">Ig-like domain-containing protein</fullName>
    </recommendedName>
</protein>
<dbReference type="InterPro" id="IPR003598">
    <property type="entry name" value="Ig_sub2"/>
</dbReference>
<dbReference type="InterPro" id="IPR013098">
    <property type="entry name" value="Ig_I-set"/>
</dbReference>
<gene>
    <name evidence="4" type="ORF">HHUSO_G25100</name>
</gene>
<feature type="region of interest" description="Disordered" evidence="1">
    <location>
        <begin position="307"/>
        <end position="327"/>
    </location>
</feature>
<feature type="compositionally biased region" description="Basic residues" evidence="1">
    <location>
        <begin position="431"/>
        <end position="445"/>
    </location>
</feature>
<dbReference type="InterPro" id="IPR007110">
    <property type="entry name" value="Ig-like_dom"/>
</dbReference>
<organism evidence="4 5">
    <name type="scientific">Huso huso</name>
    <name type="common">Beluga</name>
    <name type="synonym">Acipenser huso</name>
    <dbReference type="NCBI Taxonomy" id="61971"/>
    <lineage>
        <taxon>Eukaryota</taxon>
        <taxon>Metazoa</taxon>
        <taxon>Chordata</taxon>
        <taxon>Craniata</taxon>
        <taxon>Vertebrata</taxon>
        <taxon>Euteleostomi</taxon>
        <taxon>Actinopterygii</taxon>
        <taxon>Chondrostei</taxon>
        <taxon>Acipenseriformes</taxon>
        <taxon>Acipenseridae</taxon>
        <taxon>Huso</taxon>
    </lineage>
</organism>
<comment type="caution">
    <text evidence="4">The sequence shown here is derived from an EMBL/GenBank/DDBJ whole genome shotgun (WGS) entry which is preliminary data.</text>
</comment>
<evidence type="ECO:0000259" key="3">
    <source>
        <dbReference type="PROSITE" id="PS50835"/>
    </source>
</evidence>
<dbReference type="Pfam" id="PF07679">
    <property type="entry name" value="I-set"/>
    <property type="match status" value="1"/>
</dbReference>
<feature type="compositionally biased region" description="Polar residues" evidence="1">
    <location>
        <begin position="369"/>
        <end position="385"/>
    </location>
</feature>
<dbReference type="Proteomes" id="UP001369086">
    <property type="component" value="Unassembled WGS sequence"/>
</dbReference>
<keyword evidence="2" id="KW-0812">Transmembrane</keyword>
<keyword evidence="2" id="KW-0472">Membrane</keyword>
<name>A0ABR0YST7_HUSHU</name>
<dbReference type="Gene3D" id="2.60.40.10">
    <property type="entry name" value="Immunoglobulins"/>
    <property type="match status" value="2"/>
</dbReference>
<dbReference type="InterPro" id="IPR013783">
    <property type="entry name" value="Ig-like_fold"/>
</dbReference>
<dbReference type="Pfam" id="PF07326">
    <property type="entry name" value="RCS1"/>
    <property type="match status" value="1"/>
</dbReference>
<dbReference type="PANTHER" id="PTHR35819:SF1">
    <property type="entry name" value="PROTEIN PIMREG"/>
    <property type="match status" value="1"/>
</dbReference>
<proteinExistence type="predicted"/>
<dbReference type="InterPro" id="IPR009932">
    <property type="entry name" value="RCS1"/>
</dbReference>
<evidence type="ECO:0000313" key="5">
    <source>
        <dbReference type="Proteomes" id="UP001369086"/>
    </source>
</evidence>
<feature type="transmembrane region" description="Helical" evidence="2">
    <location>
        <begin position="12"/>
        <end position="34"/>
    </location>
</feature>
<dbReference type="SUPFAM" id="SSF48726">
    <property type="entry name" value="Immunoglobulin"/>
    <property type="match status" value="1"/>
</dbReference>
<feature type="domain" description="Ig-like" evidence="3">
    <location>
        <begin position="80"/>
        <end position="156"/>
    </location>
</feature>
<evidence type="ECO:0000313" key="4">
    <source>
        <dbReference type="EMBL" id="KAK6475558.1"/>
    </source>
</evidence>
<dbReference type="InterPro" id="IPR036179">
    <property type="entry name" value="Ig-like_dom_sf"/>
</dbReference>
<dbReference type="SMART" id="SM00409">
    <property type="entry name" value="IG"/>
    <property type="match status" value="2"/>
</dbReference>
<dbReference type="SMART" id="SM00408">
    <property type="entry name" value="IGc2"/>
    <property type="match status" value="1"/>
</dbReference>
<dbReference type="PANTHER" id="PTHR35819">
    <property type="entry name" value="PICALM INTERACTING MITOTIC REGULATOR PIMREG"/>
    <property type="match status" value="1"/>
</dbReference>
<evidence type="ECO:0000256" key="2">
    <source>
        <dbReference type="SAM" id="Phobius"/>
    </source>
</evidence>
<accession>A0ABR0YST7</accession>